<protein>
    <recommendedName>
        <fullName evidence="4">PEP-CTERM protein-sorting domain-containing protein</fullName>
    </recommendedName>
</protein>
<evidence type="ECO:0000313" key="3">
    <source>
        <dbReference type="Proteomes" id="UP000236000"/>
    </source>
</evidence>
<evidence type="ECO:0000313" key="2">
    <source>
        <dbReference type="EMBL" id="PNC17294.1"/>
    </source>
</evidence>
<dbReference type="Proteomes" id="UP000236000">
    <property type="component" value="Unassembled WGS sequence"/>
</dbReference>
<dbReference type="EMBL" id="PJKA01000013">
    <property type="protein sequence ID" value="PNC17294.1"/>
    <property type="molecule type" value="Genomic_DNA"/>
</dbReference>
<dbReference type="RefSeq" id="WP_102715709.1">
    <property type="nucleotide sequence ID" value="NZ_PJKA01000013.1"/>
</dbReference>
<dbReference type="AlphaFoldDB" id="A0A2N8HBP4"/>
<reference evidence="2 3" key="1">
    <citation type="journal article" date="2017" name="BMC Genomics">
        <title>Genome sequencing of 39 Akkermansia muciniphila isolates reveals its population structure, genomic and functional diverisity, and global distribution in mammalian gut microbiotas.</title>
        <authorList>
            <person name="Guo X."/>
            <person name="Li S."/>
            <person name="Zhang J."/>
            <person name="Wu F."/>
            <person name="Li X."/>
            <person name="Wu D."/>
            <person name="Zhang M."/>
            <person name="Ou Z."/>
            <person name="Jie Z."/>
            <person name="Yan Q."/>
            <person name="Li P."/>
            <person name="Yi J."/>
            <person name="Peng Y."/>
        </authorList>
    </citation>
    <scope>NUCLEOTIDE SEQUENCE [LARGE SCALE GENOMIC DNA]</scope>
    <source>
        <strain evidence="2 3">GP24</strain>
    </source>
</reference>
<organism evidence="2 3">
    <name type="scientific">Akkermansia muciniphila</name>
    <dbReference type="NCBI Taxonomy" id="239935"/>
    <lineage>
        <taxon>Bacteria</taxon>
        <taxon>Pseudomonadati</taxon>
        <taxon>Verrucomicrobiota</taxon>
        <taxon>Verrucomicrobiia</taxon>
        <taxon>Verrucomicrobiales</taxon>
        <taxon>Akkermansiaceae</taxon>
        <taxon>Akkermansia</taxon>
    </lineage>
</organism>
<evidence type="ECO:0008006" key="4">
    <source>
        <dbReference type="Google" id="ProtNLM"/>
    </source>
</evidence>
<comment type="caution">
    <text evidence="2">The sequence shown here is derived from an EMBL/GenBank/DDBJ whole genome shotgun (WGS) entry which is preliminary data.</text>
</comment>
<keyword evidence="1" id="KW-0732">Signal</keyword>
<evidence type="ECO:0000256" key="1">
    <source>
        <dbReference type="SAM" id="SignalP"/>
    </source>
</evidence>
<gene>
    <name evidence="2" type="ORF">CXU22_11815</name>
</gene>
<feature type="signal peptide" evidence="1">
    <location>
        <begin position="1"/>
        <end position="21"/>
    </location>
</feature>
<dbReference type="OrthoDB" id="199561at2"/>
<feature type="chain" id="PRO_5014866920" description="PEP-CTERM protein-sorting domain-containing protein" evidence="1">
    <location>
        <begin position="22"/>
        <end position="257"/>
    </location>
</feature>
<sequence length="257" mass="26917">MKIKYLSLLLAVLGGGLSSGASINGLDPVYSKDYTIYDGSNGDTLNVSSPTTVPVHTGSGATPWTMALTVSNLSVTPGTDTGLLFTYNTTSNYKNLEGIGFQLTDSGDLTLCAGGFNYNGGTAATSPWKTQTLSGYSPDQPLTLFYTYNDGNVTISAMLGNDTSTLTTLASLSGSGVKFGSVSMNQINFSAKDASGSTWSVPDSVTGKYTLDNFDLYMGALTEDQMKEYALSAVPEPAAASLGMLGLGMLMIRRRRA</sequence>
<name>A0A2N8HBP4_9BACT</name>
<accession>A0A2N8HBP4</accession>
<proteinExistence type="predicted"/>